<name>A0A5E5A205_9BURK</name>
<proteinExistence type="predicted"/>
<dbReference type="AlphaFoldDB" id="A0A5E5A205"/>
<evidence type="ECO:0000313" key="2">
    <source>
        <dbReference type="EMBL" id="VVE66190.1"/>
    </source>
</evidence>
<organism evidence="2 3">
    <name type="scientific">Pandoraea anapnoica</name>
    <dbReference type="NCBI Taxonomy" id="2508301"/>
    <lineage>
        <taxon>Bacteria</taxon>
        <taxon>Pseudomonadati</taxon>
        <taxon>Pseudomonadota</taxon>
        <taxon>Betaproteobacteria</taxon>
        <taxon>Burkholderiales</taxon>
        <taxon>Burkholderiaceae</taxon>
        <taxon>Pandoraea</taxon>
    </lineage>
</organism>
<gene>
    <name evidence="2" type="ORF">PAN31117_02192</name>
</gene>
<evidence type="ECO:0000313" key="3">
    <source>
        <dbReference type="Proteomes" id="UP000383122"/>
    </source>
</evidence>
<evidence type="ECO:0000256" key="1">
    <source>
        <dbReference type="SAM" id="MobiDB-lite"/>
    </source>
</evidence>
<protein>
    <submittedName>
        <fullName evidence="2">Uncharacterized protein</fullName>
    </submittedName>
</protein>
<dbReference type="Proteomes" id="UP000383122">
    <property type="component" value="Unassembled WGS sequence"/>
</dbReference>
<accession>A0A5E5A205</accession>
<feature type="compositionally biased region" description="Basic and acidic residues" evidence="1">
    <location>
        <begin position="121"/>
        <end position="138"/>
    </location>
</feature>
<keyword evidence="3" id="KW-1185">Reference proteome</keyword>
<feature type="compositionally biased region" description="Low complexity" evidence="1">
    <location>
        <begin position="104"/>
        <end position="118"/>
    </location>
</feature>
<reference evidence="2 3" key="1">
    <citation type="submission" date="2019-08" db="EMBL/GenBank/DDBJ databases">
        <authorList>
            <person name="Peeters C."/>
        </authorList>
    </citation>
    <scope>NUCLEOTIDE SEQUENCE [LARGE SCALE GENOMIC DNA]</scope>
    <source>
        <strain evidence="2 3">LMG 31117</strain>
    </source>
</reference>
<feature type="region of interest" description="Disordered" evidence="1">
    <location>
        <begin position="48"/>
        <end position="138"/>
    </location>
</feature>
<sequence length="213" mass="23212">MVGVATSAALHIALLLWFLSWGGTSAKRVPPQALIVTFVELPHFSIEPATKPSQSLEPSHRARRNSANALSKAPAAVRRPRTNPSAIERTVVTEREETSLSDWRQSVQSAVRSQQNQNEVDAAKRAVRDQSSVADERVMGKSHAITDPVAQAFESALGKGWESGTVSSEIRPDGSRVERIRSSHGTYCVRIPNQAAGIDPFVKQERPLIAVKC</sequence>
<dbReference type="EMBL" id="CABPSP010000005">
    <property type="protein sequence ID" value="VVE66190.1"/>
    <property type="molecule type" value="Genomic_DNA"/>
</dbReference>